<dbReference type="SMART" id="SM00827">
    <property type="entry name" value="PKS_AT"/>
    <property type="match status" value="1"/>
</dbReference>
<dbReference type="Pfam" id="PF00109">
    <property type="entry name" value="ketoacyl-synt"/>
    <property type="match status" value="1"/>
</dbReference>
<keyword evidence="3" id="KW-0597">Phosphoprotein</keyword>
<keyword evidence="9" id="KW-1185">Reference proteome</keyword>
<name>A0AAD7CAW8_9AGAR</name>
<dbReference type="InterPro" id="IPR020841">
    <property type="entry name" value="PKS_Beta-ketoAc_synthase_dom"/>
</dbReference>
<dbReference type="Pfam" id="PF23562">
    <property type="entry name" value="AMP-binding_C_3"/>
    <property type="match status" value="1"/>
</dbReference>
<dbReference type="Pfam" id="PF00698">
    <property type="entry name" value="Acyl_transf_1"/>
    <property type="match status" value="1"/>
</dbReference>
<dbReference type="GO" id="GO:0031177">
    <property type="term" value="F:phosphopantetheine binding"/>
    <property type="evidence" value="ECO:0007669"/>
    <property type="project" value="InterPro"/>
</dbReference>
<dbReference type="SMART" id="SM00822">
    <property type="entry name" value="PKS_KR"/>
    <property type="match status" value="1"/>
</dbReference>
<protein>
    <recommendedName>
        <fullName evidence="10">Polyketide synthase</fullName>
    </recommendedName>
</protein>
<reference evidence="8" key="1">
    <citation type="submission" date="2023-03" db="EMBL/GenBank/DDBJ databases">
        <title>Massive genome expansion in bonnet fungi (Mycena s.s.) driven by repeated elements and novel gene families across ecological guilds.</title>
        <authorList>
            <consortium name="Lawrence Berkeley National Laboratory"/>
            <person name="Harder C.B."/>
            <person name="Miyauchi S."/>
            <person name="Viragh M."/>
            <person name="Kuo A."/>
            <person name="Thoen E."/>
            <person name="Andreopoulos B."/>
            <person name="Lu D."/>
            <person name="Skrede I."/>
            <person name="Drula E."/>
            <person name="Henrissat B."/>
            <person name="Morin E."/>
            <person name="Kohler A."/>
            <person name="Barry K."/>
            <person name="LaButti K."/>
            <person name="Morin E."/>
            <person name="Salamov A."/>
            <person name="Lipzen A."/>
            <person name="Mereny Z."/>
            <person name="Hegedus B."/>
            <person name="Baldrian P."/>
            <person name="Stursova M."/>
            <person name="Weitz H."/>
            <person name="Taylor A."/>
            <person name="Grigoriev I.V."/>
            <person name="Nagy L.G."/>
            <person name="Martin F."/>
            <person name="Kauserud H."/>
        </authorList>
    </citation>
    <scope>NUCLEOTIDE SEQUENCE</scope>
    <source>
        <strain evidence="8">9284</strain>
    </source>
</reference>
<dbReference type="Gene3D" id="3.40.47.10">
    <property type="match status" value="1"/>
</dbReference>
<dbReference type="GO" id="GO:0004312">
    <property type="term" value="F:fatty acid synthase activity"/>
    <property type="evidence" value="ECO:0007669"/>
    <property type="project" value="TreeGrafter"/>
</dbReference>
<comment type="pathway">
    <text evidence="1">Secondary metabolite biosynthesis.</text>
</comment>
<feature type="domain" description="Carrier" evidence="6">
    <location>
        <begin position="569"/>
        <end position="645"/>
    </location>
</feature>
<dbReference type="SUPFAM" id="SSF56801">
    <property type="entry name" value="Acetyl-CoA synthetase-like"/>
    <property type="match status" value="1"/>
</dbReference>
<organism evidence="8 9">
    <name type="scientific">Roridomyces roridus</name>
    <dbReference type="NCBI Taxonomy" id="1738132"/>
    <lineage>
        <taxon>Eukaryota</taxon>
        <taxon>Fungi</taxon>
        <taxon>Dikarya</taxon>
        <taxon>Basidiomycota</taxon>
        <taxon>Agaricomycotina</taxon>
        <taxon>Agaricomycetes</taxon>
        <taxon>Agaricomycetidae</taxon>
        <taxon>Agaricales</taxon>
        <taxon>Marasmiineae</taxon>
        <taxon>Mycenaceae</taxon>
        <taxon>Roridomyces</taxon>
    </lineage>
</organism>
<dbReference type="Pfam" id="PF00550">
    <property type="entry name" value="PP-binding"/>
    <property type="match status" value="1"/>
</dbReference>
<evidence type="ECO:0000259" key="6">
    <source>
        <dbReference type="PROSITE" id="PS50075"/>
    </source>
</evidence>
<keyword evidence="5" id="KW-0843">Virulence</keyword>
<dbReference type="InterPro" id="IPR042099">
    <property type="entry name" value="ANL_N_sf"/>
</dbReference>
<dbReference type="InterPro" id="IPR001227">
    <property type="entry name" value="Ac_transferase_dom_sf"/>
</dbReference>
<dbReference type="InterPro" id="IPR020806">
    <property type="entry name" value="PKS_PP-bd"/>
</dbReference>
<dbReference type="InterPro" id="IPR000873">
    <property type="entry name" value="AMP-dep_synth/lig_dom"/>
</dbReference>
<proteinExistence type="predicted"/>
<dbReference type="InterPro" id="IPR014043">
    <property type="entry name" value="Acyl_transferase_dom"/>
</dbReference>
<dbReference type="Proteomes" id="UP001221142">
    <property type="component" value="Unassembled WGS sequence"/>
</dbReference>
<dbReference type="Pfam" id="PF22621">
    <property type="entry name" value="CurL-like_PKS_C"/>
    <property type="match status" value="1"/>
</dbReference>
<dbReference type="SUPFAM" id="SSF55048">
    <property type="entry name" value="Probable ACP-binding domain of malonyl-CoA ACP transacylase"/>
    <property type="match status" value="1"/>
</dbReference>
<dbReference type="InterPro" id="IPR013968">
    <property type="entry name" value="PKS_KR"/>
</dbReference>
<dbReference type="PROSITE" id="PS52004">
    <property type="entry name" value="KS3_2"/>
    <property type="match status" value="1"/>
</dbReference>
<dbReference type="SUPFAM" id="SSF53901">
    <property type="entry name" value="Thiolase-like"/>
    <property type="match status" value="1"/>
</dbReference>
<evidence type="ECO:0000256" key="4">
    <source>
        <dbReference type="ARBA" id="ARBA00022679"/>
    </source>
</evidence>
<dbReference type="InterPro" id="IPR057326">
    <property type="entry name" value="KR_dom"/>
</dbReference>
<dbReference type="Gene3D" id="3.10.129.110">
    <property type="entry name" value="Polyketide synthase dehydratase"/>
    <property type="match status" value="1"/>
</dbReference>
<evidence type="ECO:0000313" key="8">
    <source>
        <dbReference type="EMBL" id="KAJ7644124.1"/>
    </source>
</evidence>
<dbReference type="Gene3D" id="3.40.366.10">
    <property type="entry name" value="Malonyl-Coenzyme A Acyl Carrier Protein, domain 2"/>
    <property type="match status" value="1"/>
</dbReference>
<keyword evidence="2" id="KW-0596">Phosphopantetheine</keyword>
<dbReference type="InterPro" id="IPR042104">
    <property type="entry name" value="PKS_dehydratase_sf"/>
</dbReference>
<dbReference type="InterPro" id="IPR036291">
    <property type="entry name" value="NAD(P)-bd_dom_sf"/>
</dbReference>
<dbReference type="PROSITE" id="PS50075">
    <property type="entry name" value="CARRIER"/>
    <property type="match status" value="2"/>
</dbReference>
<gene>
    <name evidence="8" type="ORF">FB45DRAFT_824078</name>
</gene>
<dbReference type="Gene3D" id="3.30.70.3290">
    <property type="match status" value="1"/>
</dbReference>
<dbReference type="SUPFAM" id="SSF52151">
    <property type="entry name" value="FabD/lysophospholipase-like"/>
    <property type="match status" value="1"/>
</dbReference>
<comment type="caution">
    <text evidence="8">The sequence shown here is derived from an EMBL/GenBank/DDBJ whole genome shotgun (WGS) entry which is preliminary data.</text>
</comment>
<dbReference type="InterPro" id="IPR018201">
    <property type="entry name" value="Ketoacyl_synth_AS"/>
</dbReference>
<dbReference type="InterPro" id="IPR016039">
    <property type="entry name" value="Thiolase-like"/>
</dbReference>
<sequence length="2336" mass="251306">MFSHPTYLDAFIARAQDADTRDRHVVECGDEAWTYEDLDAISSGLALELAARYGSRPTVAIIAENLPYTFAVQLATWKLGGIVAPLDSHTPQALLEPMLKKISPSCVFIPSTEKILHETTWPVLRFQPEDTTIAALCQRYMDGANLPADKYPLPSATDISFYLFTSSASDVSNIKCVPLSHGTVMVQGASLVTWHINHHPQVSFEHTRVLGWAVLSHMISILHDIAHTYLTGGCYIFALVPSGYHGKTQSGDVPNSILRAIEAYSPDLFAGVPWIFENIIKVIDSEPDMVRREHLCSLLASLKAMMLGGAPTSLECIRWALDRRVPLGLSIGMTELGGTLFHRLADLSEDGWPMSTEFLPDLKLTLVDDDGNPHEEEGELYVSSKYIASGYLDHDSSAFTVASDGVITFRTGDRYARKNDHFKWLGRKDDFIMLVSSEMIDPRVLEKSLDSSPSISRSCVIGNHFLRGPAEFLCVLVELSSSATPGAATTSADISRAVRAINKELPPPLRINWSRVLILEPGQTIPITRKGLLFRKNLEALFGQRVLSLSVTPTSIESSPPPVLKTNGPAVKRIVSDLVATALSLSRENLEGNVELSFAELGMDSAAAVDIVSKLNQRFDLDLPRNACHTNVDLNALSDAVLSRLTSREILHPTPLRAPITPPSDDIVIVGQAVRLPGELNTAESFWQALMNKRQDLLTPVPRDRWDHASFYRAPGESSRGPCDITFERAGFLDVAHFDNTFFGISSAEADQISPPIRLILETAFEALENANIPTSSLKGTPTGVFVGDGDWGYSQLLFAALGLEAYTRFHGTGVSTSAACGRLSYLLDISGPSITVDTACSSGMVAFDQAVQYLKSGQAETAIVCAANVHSWPGNWGFLSAQKMVSPNSRCASFSSDADGYVPAEGAVSLIVKTRAAAMRDGDKILAVVKSTATRHNGKSLGMVAPSAGGQAALQRAVLSAAGLNPGDIDFIETHGTGTSLGDLIEIEGINSVFQGSHIAERPLFVGAAKACVGHTEVTAGLTGIVKALMQLSTGQVPGLGSVAGGKLNPELNTTLVPLQISENTGQLLKGDAPHRGLVVSYGFAGSLAATILEAPPSASKDIAVVQVSSPWMIFVVSAKTRDALHANISQYLDFCTAAPEADFRAICYTSCVGREMYRHRFACVVKDLHDLVQRLQARIVRAAHASDSISRATIVFAFPGQGSQFYGMAKAMSERFTGFRETLAAAAEVAKPLVDFDIVSLLLGRGAPTPQIDESAVAQICIFVYQFSVCQFLRSIDISPDAVLGNSLGEISAAVQAGVLSYELGLQFVIARAKILAPRAGDIPAGMAAIGAHEADIAQAVDLLKLTGRVATSVFSGPADNVCSGDLEAIEALVSHVKQRGIRAKILNVDQGFHSHCIEGRMPELQTWIDDHFQKLGSLELPMFSTTLGSKMAPGQPCQPHHWVDHARNPAHFQQAVADMQKSYDRAYILDVGPTPTALAALGTNPPKPNHVLLSSCANKDKDQVFAFLTALGSLIENGAHPQLLRLFGAHMPKINLPTYPFQRQRHWPDFVPSRSHPTIFAPSTGVSSKFVVNEPLLKVLDDHRIQGEIVLPGAAMVNVFARANHPIDIHFHRPLVLHGAGDYRMESTTEGGSFSMSDEAGKLCSGTSLVPTARTPDLIVPNGLPETVVTGVDAVYLSFTNIQFGPSFQNIASLKMWEDVAEGAIKITRTSNTDHDNIRALDAAIHQFGTIKFGADLGHGAFLPMSLEGYTVYSDDPFPSSFLCRYRLPITVERNGRVAFTSFQVISLAGQILASCDKYSVAWVDMGVPESPFTFQHVWIPKELPPSVSVVSEVAIFKYYEASSTEALDTLSHAPNAAIVLDVTGAEDAPESATFSDSWQNILQLLKTLGRHKGSFTFVVVSTALEANSQPPSVLGAMAQGMLRVFRREVGLQNAYGIEVPGDLAPSSVFDILQKELAAPRGAVKDTMVSYRHSSAGLQRFVPELRSLLLGDIDTRTSGVAVIVGMGSIGSALASHLIIAGASHVVFIGRRAITDDNVSRLLEVLDDKRCSYLQADASDISSLRHILQQIGTTYGDIRSIIHTAATVKDAPIASITVGAFDQVLRSKLHVAYNLHLLTEELGLQLETFVLLSSVSVPLGNPGQVAYVAANAFLDALAALRRNAGLPGVSLQLGPWESELVNNLVPQTDLQMLRTMPHKEGLPLLMRAARSPSAGPVQLIAVLDTDLLARVPAFASDSLFASLVEGSSETARVLSSAEINESVVSLIRGVLELPESASLELGESLTALGVDSIAFGQIRGAVLREHGVEVPLVYLSDAFSMHDMIDNVVQLATS</sequence>
<evidence type="ECO:0000256" key="1">
    <source>
        <dbReference type="ARBA" id="ARBA00005179"/>
    </source>
</evidence>
<evidence type="ECO:0000256" key="2">
    <source>
        <dbReference type="ARBA" id="ARBA00022450"/>
    </source>
</evidence>
<evidence type="ECO:0000259" key="7">
    <source>
        <dbReference type="PROSITE" id="PS52004"/>
    </source>
</evidence>
<dbReference type="SUPFAM" id="SSF51735">
    <property type="entry name" value="NAD(P)-binding Rossmann-fold domains"/>
    <property type="match status" value="1"/>
</dbReference>
<evidence type="ECO:0000256" key="3">
    <source>
        <dbReference type="ARBA" id="ARBA00022553"/>
    </source>
</evidence>
<feature type="domain" description="Carrier" evidence="6">
    <location>
        <begin position="2259"/>
        <end position="2334"/>
    </location>
</feature>
<evidence type="ECO:0008006" key="10">
    <source>
        <dbReference type="Google" id="ProtNLM"/>
    </source>
</evidence>
<dbReference type="Pfam" id="PF02801">
    <property type="entry name" value="Ketoacyl-synt_C"/>
    <property type="match status" value="1"/>
</dbReference>
<dbReference type="GO" id="GO:0004315">
    <property type="term" value="F:3-oxoacyl-[acyl-carrier-protein] synthase activity"/>
    <property type="evidence" value="ECO:0007669"/>
    <property type="project" value="InterPro"/>
</dbReference>
<dbReference type="Gene3D" id="1.10.1200.10">
    <property type="entry name" value="ACP-like"/>
    <property type="match status" value="2"/>
</dbReference>
<evidence type="ECO:0000313" key="9">
    <source>
        <dbReference type="Proteomes" id="UP001221142"/>
    </source>
</evidence>
<dbReference type="InterPro" id="IPR016036">
    <property type="entry name" value="Malonyl_transacylase_ACP-bd"/>
</dbReference>
<dbReference type="PANTHER" id="PTHR43775:SF37">
    <property type="entry name" value="SI:DKEY-61P9.11"/>
    <property type="match status" value="1"/>
</dbReference>
<dbReference type="PANTHER" id="PTHR43775">
    <property type="entry name" value="FATTY ACID SYNTHASE"/>
    <property type="match status" value="1"/>
</dbReference>
<dbReference type="InterPro" id="IPR050091">
    <property type="entry name" value="PKS_NRPS_Biosynth_Enz"/>
</dbReference>
<feature type="domain" description="Ketosynthase family 3 (KS3)" evidence="7">
    <location>
        <begin position="664"/>
        <end position="1096"/>
    </location>
</feature>
<dbReference type="Gene3D" id="3.40.50.12780">
    <property type="entry name" value="N-terminal domain of ligase-like"/>
    <property type="match status" value="1"/>
</dbReference>
<dbReference type="EMBL" id="JARKIF010000003">
    <property type="protein sequence ID" value="KAJ7644124.1"/>
    <property type="molecule type" value="Genomic_DNA"/>
</dbReference>
<keyword evidence="4" id="KW-0808">Transferase</keyword>
<dbReference type="CDD" id="cd00833">
    <property type="entry name" value="PKS"/>
    <property type="match status" value="1"/>
</dbReference>
<dbReference type="InterPro" id="IPR009081">
    <property type="entry name" value="PP-bd_ACP"/>
</dbReference>
<dbReference type="InterPro" id="IPR014031">
    <property type="entry name" value="Ketoacyl_synth_C"/>
</dbReference>
<dbReference type="InterPro" id="IPR036736">
    <property type="entry name" value="ACP-like_sf"/>
</dbReference>
<dbReference type="Pfam" id="PF08659">
    <property type="entry name" value="KR"/>
    <property type="match status" value="1"/>
</dbReference>
<dbReference type="GO" id="GO:0006633">
    <property type="term" value="P:fatty acid biosynthetic process"/>
    <property type="evidence" value="ECO:0007669"/>
    <property type="project" value="InterPro"/>
</dbReference>
<dbReference type="SMART" id="SM00823">
    <property type="entry name" value="PKS_PP"/>
    <property type="match status" value="2"/>
</dbReference>
<accession>A0AAD7CAW8</accession>
<dbReference type="PROSITE" id="PS00606">
    <property type="entry name" value="KS3_1"/>
    <property type="match status" value="1"/>
</dbReference>
<dbReference type="Gene3D" id="3.40.50.720">
    <property type="entry name" value="NAD(P)-binding Rossmann-like Domain"/>
    <property type="match status" value="1"/>
</dbReference>
<evidence type="ECO:0000256" key="5">
    <source>
        <dbReference type="ARBA" id="ARBA00023026"/>
    </source>
</evidence>
<dbReference type="InterPro" id="IPR014030">
    <property type="entry name" value="Ketoacyl_synth_N"/>
</dbReference>
<dbReference type="SMART" id="SM00825">
    <property type="entry name" value="PKS_KS"/>
    <property type="match status" value="1"/>
</dbReference>
<dbReference type="SUPFAM" id="SSF47336">
    <property type="entry name" value="ACP-like"/>
    <property type="match status" value="2"/>
</dbReference>
<dbReference type="InterPro" id="IPR016035">
    <property type="entry name" value="Acyl_Trfase/lysoPLipase"/>
</dbReference>
<dbReference type="Pfam" id="PF00501">
    <property type="entry name" value="AMP-binding"/>
    <property type="match status" value="1"/>
</dbReference>